<comment type="caution">
    <text evidence="2">The sequence shown here is derived from an EMBL/GenBank/DDBJ whole genome shotgun (WGS) entry which is preliminary data.</text>
</comment>
<proteinExistence type="predicted"/>
<feature type="chain" id="PRO_5046239502" evidence="1">
    <location>
        <begin position="29"/>
        <end position="181"/>
    </location>
</feature>
<protein>
    <submittedName>
        <fullName evidence="2">Uncharacterized protein</fullName>
    </submittedName>
</protein>
<feature type="signal peptide" evidence="1">
    <location>
        <begin position="1"/>
        <end position="28"/>
    </location>
</feature>
<keyword evidence="3" id="KW-1185">Reference proteome</keyword>
<reference evidence="2 3" key="1">
    <citation type="submission" date="2024-06" db="EMBL/GenBank/DDBJ databases">
        <title>The Natural Products Discovery Center: Release of the First 8490 Sequenced Strains for Exploring Actinobacteria Biosynthetic Diversity.</title>
        <authorList>
            <person name="Kalkreuter E."/>
            <person name="Kautsar S.A."/>
            <person name="Yang D."/>
            <person name="Bader C.D."/>
            <person name="Teijaro C.N."/>
            <person name="Fluegel L."/>
            <person name="Davis C.M."/>
            <person name="Simpson J.R."/>
            <person name="Lauterbach L."/>
            <person name="Steele A.D."/>
            <person name="Gui C."/>
            <person name="Meng S."/>
            <person name="Li G."/>
            <person name="Viehrig K."/>
            <person name="Ye F."/>
            <person name="Su P."/>
            <person name="Kiefer A.F."/>
            <person name="Nichols A."/>
            <person name="Cepeda A.J."/>
            <person name="Yan W."/>
            <person name="Fan B."/>
            <person name="Jiang Y."/>
            <person name="Adhikari A."/>
            <person name="Zheng C.-J."/>
            <person name="Schuster L."/>
            <person name="Cowan T.M."/>
            <person name="Smanski M.J."/>
            <person name="Chevrette M.G."/>
            <person name="De Carvalho L.P.S."/>
            <person name="Shen B."/>
        </authorList>
    </citation>
    <scope>NUCLEOTIDE SEQUENCE [LARGE SCALE GENOMIC DNA]</scope>
    <source>
        <strain evidence="2 3">NPDC006337</strain>
    </source>
</reference>
<name>A0ABV2W2Z9_9ACTN</name>
<evidence type="ECO:0000313" key="2">
    <source>
        <dbReference type="EMBL" id="MEU0707906.1"/>
    </source>
</evidence>
<dbReference type="RefSeq" id="WP_359655802.1">
    <property type="nucleotide sequence ID" value="NZ_JBEXZP010000100.1"/>
</dbReference>
<evidence type="ECO:0000256" key="1">
    <source>
        <dbReference type="SAM" id="SignalP"/>
    </source>
</evidence>
<organism evidence="2 3">
    <name type="scientific">Streptomyces lavendulocolor</name>
    <dbReference type="NCBI Taxonomy" id="67316"/>
    <lineage>
        <taxon>Bacteria</taxon>
        <taxon>Bacillati</taxon>
        <taxon>Actinomycetota</taxon>
        <taxon>Actinomycetes</taxon>
        <taxon>Kitasatosporales</taxon>
        <taxon>Streptomycetaceae</taxon>
        <taxon>Streptomyces</taxon>
    </lineage>
</organism>
<gene>
    <name evidence="2" type="ORF">ABZ508_11105</name>
</gene>
<dbReference type="Proteomes" id="UP001550378">
    <property type="component" value="Unassembled WGS sequence"/>
</dbReference>
<sequence>MTARVRSRLVAAGAAAVLLGAGSTASGAAAGGRALEGGGEGPLYTMGFQTFAAGKGYWFTCPRLTNRSSEPVEVLGAELAGPPAQWRTGEVRAVDWGDESVGMGAYDGDFATTPVMREDHSGRPVRIGPGELSTVTYLVRAEPRSKSAAGRAAGCRITYRSAHRVYVEELGADFFLGPMRR</sequence>
<evidence type="ECO:0000313" key="3">
    <source>
        <dbReference type="Proteomes" id="UP001550378"/>
    </source>
</evidence>
<accession>A0ABV2W2Z9</accession>
<dbReference type="EMBL" id="JBEXZR010000007">
    <property type="protein sequence ID" value="MEU0707906.1"/>
    <property type="molecule type" value="Genomic_DNA"/>
</dbReference>
<keyword evidence="1" id="KW-0732">Signal</keyword>